<sequence length="158" mass="18024">MKYKSYYLMLLGLLLPLAFSGQQKDLTKAPFECDLLKAYAEPIKGLKFKRCEEPKELSQLMKTAYYSVAVKDHARIEKLLREKYKMPKLVPFMGHYETEHGGSGVIRKQEGENGSLYELDVKMSGKMKSGVDPKTGRYPVDSNSNLAEYTVTVSIWEL</sequence>
<reference evidence="2" key="2">
    <citation type="journal article" date="2015" name="Genome Biol. Evol.">
        <title>Complete Genome Sequence and Transcriptomic Analysis of the Novel Pathogen Elizabethkingia anophelis in Response to Oxidative Stress.</title>
        <authorList>
            <person name="Li Y."/>
            <person name="Liu Y."/>
            <person name="Chew S.C."/>
            <person name="Tay M."/>
            <person name="Salido M.M."/>
            <person name="Teo J."/>
            <person name="Lauro F.M."/>
            <person name="Givskov M."/>
            <person name="Yang L."/>
        </authorList>
    </citation>
    <scope>NUCLEOTIDE SEQUENCE</scope>
    <source>
        <strain evidence="2">NUHP1</strain>
    </source>
</reference>
<protein>
    <submittedName>
        <fullName evidence="2">Uncharacterized protein</fullName>
    </submittedName>
</protein>
<dbReference type="STRING" id="1338011.BD94_1383"/>
<reference evidence="2" key="1">
    <citation type="journal article" date="2013" name="Lancet">
        <title>First case of E anophelis outbreak in an intensive-care unit.</title>
        <authorList>
            <person name="Teo J."/>
            <person name="Tan S.Y."/>
            <person name="Tay M."/>
            <person name="Ding Y."/>
            <person name="Kjelleberg S."/>
            <person name="Givskov M."/>
            <person name="Lin R.T."/>
            <person name="Yang L."/>
        </authorList>
    </citation>
    <scope>NUCLEOTIDE SEQUENCE [LARGE SCALE GENOMIC DNA]</scope>
    <source>
        <strain evidence="2">NUHP1</strain>
    </source>
</reference>
<dbReference type="AlphaFoldDB" id="A0A077EF22"/>
<feature type="signal peptide" evidence="1">
    <location>
        <begin position="1"/>
        <end position="20"/>
    </location>
</feature>
<dbReference type="KEGG" id="eao:BD94_1383"/>
<dbReference type="eggNOG" id="ENOG503110X">
    <property type="taxonomic scope" value="Bacteria"/>
</dbReference>
<proteinExistence type="predicted"/>
<evidence type="ECO:0000313" key="3">
    <source>
        <dbReference type="Proteomes" id="UP000028933"/>
    </source>
</evidence>
<accession>A0A077EF22</accession>
<dbReference type="HOGENOM" id="CLU_1666650_0_0_10"/>
<name>A0A077EF22_9FLAO</name>
<dbReference type="Proteomes" id="UP000028933">
    <property type="component" value="Chromosome"/>
</dbReference>
<dbReference type="EMBL" id="CP007547">
    <property type="protein sequence ID" value="AIL45158.1"/>
    <property type="molecule type" value="Genomic_DNA"/>
</dbReference>
<feature type="chain" id="PRO_5001717952" evidence="1">
    <location>
        <begin position="21"/>
        <end position="158"/>
    </location>
</feature>
<evidence type="ECO:0000313" key="2">
    <source>
        <dbReference type="EMBL" id="AIL45158.1"/>
    </source>
</evidence>
<keyword evidence="1" id="KW-0732">Signal</keyword>
<organism evidence="2 3">
    <name type="scientific">Elizabethkingia anophelis NUHP1</name>
    <dbReference type="NCBI Taxonomy" id="1338011"/>
    <lineage>
        <taxon>Bacteria</taxon>
        <taxon>Pseudomonadati</taxon>
        <taxon>Bacteroidota</taxon>
        <taxon>Flavobacteriia</taxon>
        <taxon>Flavobacteriales</taxon>
        <taxon>Weeksellaceae</taxon>
        <taxon>Elizabethkingia</taxon>
    </lineage>
</organism>
<gene>
    <name evidence="2" type="ORF">BD94_1383</name>
</gene>
<evidence type="ECO:0000256" key="1">
    <source>
        <dbReference type="SAM" id="SignalP"/>
    </source>
</evidence>
<dbReference type="RefSeq" id="WP_024565036.1">
    <property type="nucleotide sequence ID" value="NZ_CP007547.1"/>
</dbReference>